<feature type="domain" description="Glycine zipper 2TM" evidence="2">
    <location>
        <begin position="29"/>
        <end position="70"/>
    </location>
</feature>
<comment type="caution">
    <text evidence="3">The sequence shown here is derived from an EMBL/GenBank/DDBJ whole genome shotgun (WGS) entry which is preliminary data.</text>
</comment>
<dbReference type="Pfam" id="PF05433">
    <property type="entry name" value="Rick_17kDa_Anti"/>
    <property type="match status" value="1"/>
</dbReference>
<dbReference type="EMBL" id="BMLT01000003">
    <property type="protein sequence ID" value="GGO79795.1"/>
    <property type="molecule type" value="Genomic_DNA"/>
</dbReference>
<evidence type="ECO:0000313" key="3">
    <source>
        <dbReference type="EMBL" id="GGO79795.1"/>
    </source>
</evidence>
<organism evidence="3 4">
    <name type="scientific">Marinobacterium nitratireducens</name>
    <dbReference type="NCBI Taxonomy" id="518897"/>
    <lineage>
        <taxon>Bacteria</taxon>
        <taxon>Pseudomonadati</taxon>
        <taxon>Pseudomonadota</taxon>
        <taxon>Gammaproteobacteria</taxon>
        <taxon>Oceanospirillales</taxon>
        <taxon>Oceanospirillaceae</taxon>
        <taxon>Marinobacterium</taxon>
    </lineage>
</organism>
<dbReference type="InterPro" id="IPR008816">
    <property type="entry name" value="Gly_zipper_2TM_dom"/>
</dbReference>
<gene>
    <name evidence="3" type="ORF">GCM10011348_15000</name>
</gene>
<dbReference type="RefSeq" id="WP_188859961.1">
    <property type="nucleotide sequence ID" value="NZ_BMLT01000003.1"/>
</dbReference>
<sequence length="151" mass="15828">MGKVARSLALLGLTATLLACAGASKQDTGTLLGGLLGGIIGHQVDDGGSAGILLGTLAGAALGRMIGYQMDEADRRKLAETLNEADSGETRRWRNEESGNEYVITPTSAVHDEGGKQCRNFKQEVIIDGRPEVIDATACRSSDEAPWQISA</sequence>
<accession>A0A917ZB11</accession>
<feature type="chain" id="PRO_5036802995" description="Glycine zipper 2TM domain-containing protein" evidence="1">
    <location>
        <begin position="22"/>
        <end position="151"/>
    </location>
</feature>
<evidence type="ECO:0000256" key="1">
    <source>
        <dbReference type="SAM" id="SignalP"/>
    </source>
</evidence>
<dbReference type="PIRSF" id="PIRSF002721">
    <property type="entry name" value="Surface_antigen_Rickettsia"/>
    <property type="match status" value="1"/>
</dbReference>
<evidence type="ECO:0000259" key="2">
    <source>
        <dbReference type="Pfam" id="PF05433"/>
    </source>
</evidence>
<dbReference type="InterPro" id="IPR016364">
    <property type="entry name" value="Surface_antigen_Rickettsia"/>
</dbReference>
<evidence type="ECO:0000313" key="4">
    <source>
        <dbReference type="Proteomes" id="UP000599578"/>
    </source>
</evidence>
<keyword evidence="1" id="KW-0732">Signal</keyword>
<proteinExistence type="predicted"/>
<reference evidence="3 4" key="1">
    <citation type="journal article" date="2014" name="Int. J. Syst. Evol. Microbiol.">
        <title>Complete genome sequence of Corynebacterium casei LMG S-19264T (=DSM 44701T), isolated from a smear-ripened cheese.</title>
        <authorList>
            <consortium name="US DOE Joint Genome Institute (JGI-PGF)"/>
            <person name="Walter F."/>
            <person name="Albersmeier A."/>
            <person name="Kalinowski J."/>
            <person name="Ruckert C."/>
        </authorList>
    </citation>
    <scope>NUCLEOTIDE SEQUENCE [LARGE SCALE GENOMIC DNA]</scope>
    <source>
        <strain evidence="3 4">CGMCC 1.7286</strain>
    </source>
</reference>
<keyword evidence="4" id="KW-1185">Reference proteome</keyword>
<protein>
    <recommendedName>
        <fullName evidence="2">Glycine zipper 2TM domain-containing protein</fullName>
    </recommendedName>
</protein>
<dbReference type="AlphaFoldDB" id="A0A917ZB11"/>
<dbReference type="GO" id="GO:0019867">
    <property type="term" value="C:outer membrane"/>
    <property type="evidence" value="ECO:0007669"/>
    <property type="project" value="InterPro"/>
</dbReference>
<name>A0A917ZB11_9GAMM</name>
<feature type="signal peptide" evidence="1">
    <location>
        <begin position="1"/>
        <end position="21"/>
    </location>
</feature>
<dbReference type="Proteomes" id="UP000599578">
    <property type="component" value="Unassembled WGS sequence"/>
</dbReference>
<dbReference type="PROSITE" id="PS51257">
    <property type="entry name" value="PROKAR_LIPOPROTEIN"/>
    <property type="match status" value="1"/>
</dbReference>